<evidence type="ECO:0000313" key="1">
    <source>
        <dbReference type="EMBL" id="PXF44074.1"/>
    </source>
</evidence>
<keyword evidence="2" id="KW-1185">Reference proteome</keyword>
<dbReference type="InterPro" id="IPR019265">
    <property type="entry name" value="RTRAF"/>
</dbReference>
<dbReference type="OrthoDB" id="514167at2759"/>
<accession>A0A2V3IPT0</accession>
<dbReference type="PANTHER" id="PTHR15924">
    <property type="entry name" value="CLE"/>
    <property type="match status" value="1"/>
</dbReference>
<organism evidence="1 2">
    <name type="scientific">Gracilariopsis chorda</name>
    <dbReference type="NCBI Taxonomy" id="448386"/>
    <lineage>
        <taxon>Eukaryota</taxon>
        <taxon>Rhodophyta</taxon>
        <taxon>Florideophyceae</taxon>
        <taxon>Rhodymeniophycidae</taxon>
        <taxon>Gracilariales</taxon>
        <taxon>Gracilariaceae</taxon>
        <taxon>Gracilariopsis</taxon>
    </lineage>
</organism>
<proteinExistence type="predicted"/>
<reference evidence="1 2" key="1">
    <citation type="journal article" date="2018" name="Mol. Biol. Evol.">
        <title>Analysis of the draft genome of the red seaweed Gracilariopsis chorda provides insights into genome size evolution in Rhodophyta.</title>
        <authorList>
            <person name="Lee J."/>
            <person name="Yang E.C."/>
            <person name="Graf L."/>
            <person name="Yang J.H."/>
            <person name="Qiu H."/>
            <person name="Zel Zion U."/>
            <person name="Chan C.X."/>
            <person name="Stephens T.G."/>
            <person name="Weber A.P.M."/>
            <person name="Boo G.H."/>
            <person name="Boo S.M."/>
            <person name="Kim K.M."/>
            <person name="Shin Y."/>
            <person name="Jung M."/>
            <person name="Lee S.J."/>
            <person name="Yim H.S."/>
            <person name="Lee J.H."/>
            <person name="Bhattacharya D."/>
            <person name="Yoon H.S."/>
        </authorList>
    </citation>
    <scope>NUCLEOTIDE SEQUENCE [LARGE SCALE GENOMIC DNA]</scope>
    <source>
        <strain evidence="1 2">SKKU-2015</strain>
        <tissue evidence="1">Whole body</tissue>
    </source>
</reference>
<protein>
    <submittedName>
        <fullName evidence="1">Uncharacterized protein</fullName>
    </submittedName>
</protein>
<evidence type="ECO:0000313" key="2">
    <source>
        <dbReference type="Proteomes" id="UP000247409"/>
    </source>
</evidence>
<comment type="caution">
    <text evidence="1">The sequence shown here is derived from an EMBL/GenBank/DDBJ whole genome shotgun (WGS) entry which is preliminary data.</text>
</comment>
<dbReference type="Pfam" id="PF10036">
    <property type="entry name" value="RLL"/>
    <property type="match status" value="1"/>
</dbReference>
<dbReference type="AlphaFoldDB" id="A0A2V3IPT0"/>
<gene>
    <name evidence="1" type="ORF">BWQ96_06155</name>
</gene>
<dbReference type="Proteomes" id="UP000247409">
    <property type="component" value="Unassembled WGS sequence"/>
</dbReference>
<name>A0A2V3IPT0_9FLOR</name>
<dbReference type="STRING" id="448386.A0A2V3IPT0"/>
<sequence>MDCSDEAIDLRLSALKCPIPESPTEDVHIRRYPIEQREPLRRKDYRSGLNAYLRLLNAPPNAYASPKQTRNFLIELAINLQYRDNATRYNTPFDPWQSRCLPVVRGVSNSEQVARALEELRQVLQLTKVDGVSNASVAAAAADAIEVLTTEQVPLPPESVIEKMAIGFDTQDAQLRNVVCAMRLLFVRRLRSLQDNVNTLISGMQAITANPHTDSKLGKVGR</sequence>
<dbReference type="EMBL" id="NBIV01000102">
    <property type="protein sequence ID" value="PXF44074.1"/>
    <property type="molecule type" value="Genomic_DNA"/>
</dbReference>